<evidence type="ECO:0000313" key="2">
    <source>
        <dbReference type="EMBL" id="GMT22408.1"/>
    </source>
</evidence>
<proteinExistence type="predicted"/>
<sequence length="101" mass="10348">LQSPSMSSSSSSDEDNPRHLHPPHVAEQTPPARSPARCASITVMTGSPSDPRPESVLQLHPPSPAPLLQTRQPSPAPTLHMQPCSSSTAAATEVAAAAAAA</sequence>
<protein>
    <submittedName>
        <fullName evidence="2">Uncharacterized protein</fullName>
    </submittedName>
</protein>
<accession>A0AAV5VVW0</accession>
<gene>
    <name evidence="2" type="ORF">PFISCL1PPCAC_13705</name>
</gene>
<dbReference type="Proteomes" id="UP001432322">
    <property type="component" value="Unassembled WGS sequence"/>
</dbReference>
<dbReference type="AlphaFoldDB" id="A0AAV5VVW0"/>
<evidence type="ECO:0000256" key="1">
    <source>
        <dbReference type="SAM" id="MobiDB-lite"/>
    </source>
</evidence>
<comment type="caution">
    <text evidence="2">The sequence shown here is derived from an EMBL/GenBank/DDBJ whole genome shotgun (WGS) entry which is preliminary data.</text>
</comment>
<organism evidence="2 3">
    <name type="scientific">Pristionchus fissidentatus</name>
    <dbReference type="NCBI Taxonomy" id="1538716"/>
    <lineage>
        <taxon>Eukaryota</taxon>
        <taxon>Metazoa</taxon>
        <taxon>Ecdysozoa</taxon>
        <taxon>Nematoda</taxon>
        <taxon>Chromadorea</taxon>
        <taxon>Rhabditida</taxon>
        <taxon>Rhabditina</taxon>
        <taxon>Diplogasteromorpha</taxon>
        <taxon>Diplogasteroidea</taxon>
        <taxon>Neodiplogasteridae</taxon>
        <taxon>Pristionchus</taxon>
    </lineage>
</organism>
<dbReference type="EMBL" id="BTSY01000004">
    <property type="protein sequence ID" value="GMT22408.1"/>
    <property type="molecule type" value="Genomic_DNA"/>
</dbReference>
<feature type="compositionally biased region" description="Low complexity" evidence="1">
    <location>
        <begin position="1"/>
        <end position="11"/>
    </location>
</feature>
<reference evidence="2" key="1">
    <citation type="submission" date="2023-10" db="EMBL/GenBank/DDBJ databases">
        <title>Genome assembly of Pristionchus species.</title>
        <authorList>
            <person name="Yoshida K."/>
            <person name="Sommer R.J."/>
        </authorList>
    </citation>
    <scope>NUCLEOTIDE SEQUENCE</scope>
    <source>
        <strain evidence="2">RS5133</strain>
    </source>
</reference>
<keyword evidence="3" id="KW-1185">Reference proteome</keyword>
<feature type="region of interest" description="Disordered" evidence="1">
    <location>
        <begin position="1"/>
        <end position="85"/>
    </location>
</feature>
<feature type="non-terminal residue" evidence="2">
    <location>
        <position position="101"/>
    </location>
</feature>
<evidence type="ECO:0000313" key="3">
    <source>
        <dbReference type="Proteomes" id="UP001432322"/>
    </source>
</evidence>
<feature type="non-terminal residue" evidence="2">
    <location>
        <position position="1"/>
    </location>
</feature>
<name>A0AAV5VVW0_9BILA</name>